<dbReference type="EMBL" id="LR797004">
    <property type="protein sequence ID" value="CAB4180751.1"/>
    <property type="molecule type" value="Genomic_DNA"/>
</dbReference>
<feature type="region of interest" description="Disordered" evidence="1">
    <location>
        <begin position="78"/>
        <end position="112"/>
    </location>
</feature>
<evidence type="ECO:0000313" key="6">
    <source>
        <dbReference type="EMBL" id="CAB4221904.1"/>
    </source>
</evidence>
<sequence>MGLLGGVVAGAIGGAGSGASDVAGVQIKLNAEKELENERAKIVAARDERVSMLARQNSQADFEMKQGPGKEIAKLLNQPVGERPTYESAGRPLEDEATPVQSGTEPVYDRSPKRAAEIAARLGYTDEAKAWSAIHNNNLTDREKVDITAQSALDVKKATPGESDSLTRLHEAHSKYYGTAQDRDDARDRTTFNRSESQNNRIIADNLMKRGDGLIDNAKDARKALSAEYTNGAPKEGPERAQYLTRLKQINGMEEQGNSLIKRGSDMLSDKPARGASSKGASGGEKPAFDSFIKGAAKETPRAPASPAASPAATSSALSPEEIETLTAHNKGPEASRALAEQRLAASRLESERAAARFRAAAQKPEESSLMRRRSLIDGNY</sequence>
<proteinExistence type="predicted"/>
<protein>
    <submittedName>
        <fullName evidence="2">Uncharacterized protein</fullName>
    </submittedName>
</protein>
<dbReference type="EMBL" id="LR796442">
    <property type="protein sequence ID" value="CAB4144999.1"/>
    <property type="molecule type" value="Genomic_DNA"/>
</dbReference>
<dbReference type="EMBL" id="LR797507">
    <property type="protein sequence ID" value="CAB4221904.1"/>
    <property type="molecule type" value="Genomic_DNA"/>
</dbReference>
<feature type="compositionally biased region" description="Low complexity" evidence="1">
    <location>
        <begin position="274"/>
        <end position="286"/>
    </location>
</feature>
<reference evidence="2" key="1">
    <citation type="submission" date="2020-04" db="EMBL/GenBank/DDBJ databases">
        <authorList>
            <person name="Chiriac C."/>
            <person name="Salcher M."/>
            <person name="Ghai R."/>
            <person name="Kavagutti S V."/>
        </authorList>
    </citation>
    <scope>NUCLEOTIDE SEQUENCE</scope>
</reference>
<dbReference type="EMBL" id="LR797237">
    <property type="protein sequence ID" value="CAB4196183.1"/>
    <property type="molecule type" value="Genomic_DNA"/>
</dbReference>
<gene>
    <name evidence="4" type="ORF">UFOVP1053_11</name>
    <name evidence="5" type="ORF">UFOVP1297_62</name>
    <name evidence="6" type="ORF">UFOVP1647_40</name>
    <name evidence="2" type="ORF">UFOVP472_11</name>
    <name evidence="3" type="ORF">UFOVP891_56</name>
</gene>
<feature type="compositionally biased region" description="Basic and acidic residues" evidence="1">
    <location>
        <begin position="263"/>
        <end position="273"/>
    </location>
</feature>
<feature type="region of interest" description="Disordered" evidence="1">
    <location>
        <begin position="263"/>
        <end position="338"/>
    </location>
</feature>
<evidence type="ECO:0000313" key="3">
    <source>
        <dbReference type="EMBL" id="CAB4169227.1"/>
    </source>
</evidence>
<evidence type="ECO:0000256" key="1">
    <source>
        <dbReference type="SAM" id="MobiDB-lite"/>
    </source>
</evidence>
<dbReference type="EMBL" id="LR796839">
    <property type="protein sequence ID" value="CAB4169227.1"/>
    <property type="molecule type" value="Genomic_DNA"/>
</dbReference>
<feature type="compositionally biased region" description="Low complexity" evidence="1">
    <location>
        <begin position="302"/>
        <end position="320"/>
    </location>
</feature>
<evidence type="ECO:0000313" key="5">
    <source>
        <dbReference type="EMBL" id="CAB4196183.1"/>
    </source>
</evidence>
<organism evidence="2">
    <name type="scientific">uncultured Caudovirales phage</name>
    <dbReference type="NCBI Taxonomy" id="2100421"/>
    <lineage>
        <taxon>Viruses</taxon>
        <taxon>Duplodnaviria</taxon>
        <taxon>Heunggongvirae</taxon>
        <taxon>Uroviricota</taxon>
        <taxon>Caudoviricetes</taxon>
        <taxon>Peduoviridae</taxon>
        <taxon>Maltschvirus</taxon>
        <taxon>Maltschvirus maltsch</taxon>
    </lineage>
</organism>
<evidence type="ECO:0000313" key="4">
    <source>
        <dbReference type="EMBL" id="CAB4180751.1"/>
    </source>
</evidence>
<evidence type="ECO:0000313" key="2">
    <source>
        <dbReference type="EMBL" id="CAB4144999.1"/>
    </source>
</evidence>
<feature type="region of interest" description="Disordered" evidence="1">
    <location>
        <begin position="358"/>
        <end position="381"/>
    </location>
</feature>
<accession>A0A6J5MN74</accession>
<name>A0A6J5MN74_9CAUD</name>